<keyword evidence="1" id="KW-0732">Signal</keyword>
<organism evidence="2 3">
    <name type="scientific">Mesorhabditis belari</name>
    <dbReference type="NCBI Taxonomy" id="2138241"/>
    <lineage>
        <taxon>Eukaryota</taxon>
        <taxon>Metazoa</taxon>
        <taxon>Ecdysozoa</taxon>
        <taxon>Nematoda</taxon>
        <taxon>Chromadorea</taxon>
        <taxon>Rhabditida</taxon>
        <taxon>Rhabditina</taxon>
        <taxon>Rhabditomorpha</taxon>
        <taxon>Rhabditoidea</taxon>
        <taxon>Rhabditidae</taxon>
        <taxon>Mesorhabditinae</taxon>
        <taxon>Mesorhabditis</taxon>
    </lineage>
</organism>
<accession>A0AAF3F3B5</accession>
<sequence>MRILSDRRSFLFLVCSIWSTVHPRFCLEGSDCGMVSNQCHVCEGAACLRIFRPARLTTRGTPSVALTCLPHDSLIHSYNPDGCRTTMHGDTQCLCSHRDYCNSASHPPMITKISMLVSIPFALFVFDNR</sequence>
<feature type="chain" id="PRO_5042017164" evidence="1">
    <location>
        <begin position="24"/>
        <end position="129"/>
    </location>
</feature>
<dbReference type="WBParaSite" id="MBELARI_LOCUS20199">
    <property type="protein sequence ID" value="MBELARI_LOCUS20199"/>
    <property type="gene ID" value="MBELARI_LOCUS20199"/>
</dbReference>
<protein>
    <submittedName>
        <fullName evidence="3">Protein sleepless</fullName>
    </submittedName>
</protein>
<evidence type="ECO:0000313" key="2">
    <source>
        <dbReference type="Proteomes" id="UP000887575"/>
    </source>
</evidence>
<feature type="signal peptide" evidence="1">
    <location>
        <begin position="1"/>
        <end position="23"/>
    </location>
</feature>
<proteinExistence type="predicted"/>
<dbReference type="Proteomes" id="UP000887575">
    <property type="component" value="Unassembled WGS sequence"/>
</dbReference>
<evidence type="ECO:0000313" key="3">
    <source>
        <dbReference type="WBParaSite" id="MBELARI_LOCUS20199"/>
    </source>
</evidence>
<evidence type="ECO:0000256" key="1">
    <source>
        <dbReference type="SAM" id="SignalP"/>
    </source>
</evidence>
<dbReference type="AlphaFoldDB" id="A0AAF3F3B5"/>
<reference evidence="3" key="1">
    <citation type="submission" date="2024-02" db="UniProtKB">
        <authorList>
            <consortium name="WormBaseParasite"/>
        </authorList>
    </citation>
    <scope>IDENTIFICATION</scope>
</reference>
<keyword evidence="2" id="KW-1185">Reference proteome</keyword>
<name>A0AAF3F3B5_9BILA</name>